<dbReference type="PANTHER" id="PTHR23093:SF18">
    <property type="entry name" value="GLUTAMATE RICH 6"/>
    <property type="match status" value="1"/>
</dbReference>
<proteinExistence type="predicted"/>
<keyword evidence="4" id="KW-1185">Reference proteome</keyword>
<accession>A0A1X7TRT6</accession>
<feature type="compositionally biased region" description="Acidic residues" evidence="1">
    <location>
        <begin position="66"/>
        <end position="76"/>
    </location>
</feature>
<dbReference type="PANTHER" id="PTHR23093">
    <property type="entry name" value="SIMILAR TO CHROMOSOME 3 OPEN READING FRAME 20"/>
    <property type="match status" value="1"/>
</dbReference>
<feature type="domain" description="FAM194 C-terminal" evidence="2">
    <location>
        <begin position="299"/>
        <end position="484"/>
    </location>
</feature>
<name>A0A1X7TRT6_AMPQE</name>
<feature type="compositionally biased region" description="Basic and acidic residues" evidence="1">
    <location>
        <begin position="47"/>
        <end position="56"/>
    </location>
</feature>
<dbReference type="InterPro" id="IPR029281">
    <property type="entry name" value="FAM194_C"/>
</dbReference>
<dbReference type="InParanoid" id="A0A1X7TRT6"/>
<feature type="region of interest" description="Disordered" evidence="1">
    <location>
        <begin position="19"/>
        <end position="84"/>
    </location>
</feature>
<gene>
    <name evidence="3" type="primary">109586423</name>
</gene>
<dbReference type="Proteomes" id="UP000007879">
    <property type="component" value="Unassembled WGS sequence"/>
</dbReference>
<dbReference type="KEGG" id="aqu:109586423"/>
<evidence type="ECO:0000313" key="3">
    <source>
        <dbReference type="EnsemblMetazoa" id="Aqu2.1.17551_001"/>
    </source>
</evidence>
<protein>
    <recommendedName>
        <fullName evidence="2">FAM194 C-terminal domain-containing protein</fullName>
    </recommendedName>
</protein>
<reference evidence="4" key="1">
    <citation type="journal article" date="2010" name="Nature">
        <title>The Amphimedon queenslandica genome and the evolution of animal complexity.</title>
        <authorList>
            <person name="Srivastava M."/>
            <person name="Simakov O."/>
            <person name="Chapman J."/>
            <person name="Fahey B."/>
            <person name="Gauthier M.E."/>
            <person name="Mitros T."/>
            <person name="Richards G.S."/>
            <person name="Conaco C."/>
            <person name="Dacre M."/>
            <person name="Hellsten U."/>
            <person name="Larroux C."/>
            <person name="Putnam N.H."/>
            <person name="Stanke M."/>
            <person name="Adamska M."/>
            <person name="Darling A."/>
            <person name="Degnan S.M."/>
            <person name="Oakley T.H."/>
            <person name="Plachetzki D.C."/>
            <person name="Zhai Y."/>
            <person name="Adamski M."/>
            <person name="Calcino A."/>
            <person name="Cummins S.F."/>
            <person name="Goodstein D.M."/>
            <person name="Harris C."/>
            <person name="Jackson D.J."/>
            <person name="Leys S.P."/>
            <person name="Shu S."/>
            <person name="Woodcroft B.J."/>
            <person name="Vervoort M."/>
            <person name="Kosik K.S."/>
            <person name="Manning G."/>
            <person name="Degnan B.M."/>
            <person name="Rokhsar D.S."/>
        </authorList>
    </citation>
    <scope>NUCLEOTIDE SEQUENCE [LARGE SCALE GENOMIC DNA]</scope>
</reference>
<sequence length="515" mass="58674">MDVGTQTIVSWIEEQVKVEETPLEATDDSLHKKDSNESITDEDKEGEIEKEAKLEDLASALSDTSSSEDEREEDEEKEYKPVSTSVNVPWPSVLQYMRETDSESSKYFGLGKKKTKIGNDEQGKERNEQELCQFCGEALKHLSLLPDSLEKEPEFCCEDMKEYVVLLALYTKRLQEQKLISRPGQIKIKSQVKEEEAKTAQERALERMRRKKKWEEKCREMKILQSSSVSAMSRQTKVIKFSLSSDNCMSTGWVADIHENKGKKKKKKQPMPVVLPLPSIPIDDAPPDDASCGYIDKISYSSGQPLSVILPDNTGQVYYPSDNLALLQVALHPSINVYLIFQDSKRGDLIGYVDDYGRGWVKGDYSIRFLSTLHESFLFDNSGRSKTWVWSDSGTYSLHLPLVFRLNQYLTIKYNNHDDISITLTAQQKQHKIQIKRVVTMAGTGKPAVDKTVKYYNKELEKMTHRFNSHLSSFQQSIKLYNSSGKSKVLPPINGSRTIFKRARNSSVGTVTFQQ</sequence>
<dbReference type="OrthoDB" id="527209at2759"/>
<evidence type="ECO:0000313" key="4">
    <source>
        <dbReference type="Proteomes" id="UP000007879"/>
    </source>
</evidence>
<evidence type="ECO:0000256" key="1">
    <source>
        <dbReference type="SAM" id="MobiDB-lite"/>
    </source>
</evidence>
<dbReference type="AlphaFoldDB" id="A0A1X7TRT6"/>
<reference evidence="3" key="2">
    <citation type="submission" date="2017-05" db="UniProtKB">
        <authorList>
            <consortium name="EnsemblMetazoa"/>
        </authorList>
    </citation>
    <scope>IDENTIFICATION</scope>
</reference>
<organism evidence="3">
    <name type="scientific">Amphimedon queenslandica</name>
    <name type="common">Sponge</name>
    <dbReference type="NCBI Taxonomy" id="400682"/>
    <lineage>
        <taxon>Eukaryota</taxon>
        <taxon>Metazoa</taxon>
        <taxon>Porifera</taxon>
        <taxon>Demospongiae</taxon>
        <taxon>Heteroscleromorpha</taxon>
        <taxon>Haplosclerida</taxon>
        <taxon>Niphatidae</taxon>
        <taxon>Amphimedon</taxon>
    </lineage>
</organism>
<dbReference type="EnsemblMetazoa" id="Aqu2.1.17551_001">
    <property type="protein sequence ID" value="Aqu2.1.17551_001"/>
    <property type="gene ID" value="Aqu2.1.17551"/>
</dbReference>
<evidence type="ECO:0000259" key="2">
    <source>
        <dbReference type="Pfam" id="PF14977"/>
    </source>
</evidence>
<dbReference type="Pfam" id="PF14977">
    <property type="entry name" value="FAM194"/>
    <property type="match status" value="1"/>
</dbReference>
<dbReference type="EnsemblMetazoa" id="XM_020002606.1">
    <property type="protein sequence ID" value="XP_019858165.1"/>
    <property type="gene ID" value="LOC109586423"/>
</dbReference>